<feature type="compositionally biased region" description="Polar residues" evidence="4">
    <location>
        <begin position="367"/>
        <end position="380"/>
    </location>
</feature>
<evidence type="ECO:0000313" key="6">
    <source>
        <dbReference type="EMBL" id="MCL7025861.1"/>
    </source>
</evidence>
<keyword evidence="7" id="KW-1185">Reference proteome</keyword>
<keyword evidence="2" id="KW-0678">Repressor</keyword>
<dbReference type="InterPro" id="IPR039774">
    <property type="entry name" value="Sin3-like"/>
</dbReference>
<organism evidence="6 7">
    <name type="scientific">Papaver nudicaule</name>
    <name type="common">Iceland poppy</name>
    <dbReference type="NCBI Taxonomy" id="74823"/>
    <lineage>
        <taxon>Eukaryota</taxon>
        <taxon>Viridiplantae</taxon>
        <taxon>Streptophyta</taxon>
        <taxon>Embryophyta</taxon>
        <taxon>Tracheophyta</taxon>
        <taxon>Spermatophyta</taxon>
        <taxon>Magnoliopsida</taxon>
        <taxon>Ranunculales</taxon>
        <taxon>Papaveraceae</taxon>
        <taxon>Papaveroideae</taxon>
        <taxon>Papaver</taxon>
    </lineage>
</organism>
<evidence type="ECO:0000256" key="3">
    <source>
        <dbReference type="ARBA" id="ARBA00023242"/>
    </source>
</evidence>
<name>A0AA41RWM3_PAPNU</name>
<evidence type="ECO:0000259" key="5">
    <source>
        <dbReference type="SMART" id="SM00761"/>
    </source>
</evidence>
<dbReference type="Proteomes" id="UP001177140">
    <property type="component" value="Unassembled WGS sequence"/>
</dbReference>
<dbReference type="EMBL" id="JAJJMA010049863">
    <property type="protein sequence ID" value="MCL7025861.1"/>
    <property type="molecule type" value="Genomic_DNA"/>
</dbReference>
<dbReference type="InterPro" id="IPR036600">
    <property type="entry name" value="PAH_sf"/>
</dbReference>
<dbReference type="AlphaFoldDB" id="A0AA41RWM3"/>
<evidence type="ECO:0000256" key="1">
    <source>
        <dbReference type="ARBA" id="ARBA00004123"/>
    </source>
</evidence>
<sequence length="399" mass="46153">MMMKRIREEDCYAYIQAVQQAGKYNEYLQVMKEFKSWPYVITALKFVTAKIKDVFRDHSNLILRFNILFLPEQDADYGADQSLKSTQRAVQAADSNKVLLHEDYKFLENIRKEKFKNPDEYKRFLKCLYVFSEDKISRDDLGGIVNDLLQYGTAFVPGTASENKVQGEPEREKSSEASTSKRRKIEEPAMFARLFSCTTENPSYEPSKRRTLASGWTELGKQVLNDSWVPRETPDPTYIPKKNIYQQNLFKFEDDRCERDRHKELVKGTVKRMEKLLKKVADKEISLECIRLEDHFTVLHLGCIKRLYGKIWPGVVDELSKNAVSVMQGILTLLQEKLTEVTGRLSESYKDKMRAVYAKNFEKSLDHGNSSYEQQDTTSSSDKEDASNSCPKVLAEATK</sequence>
<keyword evidence="3" id="KW-0539">Nucleus</keyword>
<dbReference type="GO" id="GO:0000122">
    <property type="term" value="P:negative regulation of transcription by RNA polymerase II"/>
    <property type="evidence" value="ECO:0007669"/>
    <property type="project" value="TreeGrafter"/>
</dbReference>
<dbReference type="InterPro" id="IPR013194">
    <property type="entry name" value="HDAC_interact_dom"/>
</dbReference>
<comment type="caution">
    <text evidence="6">The sequence shown here is derived from an EMBL/GenBank/DDBJ whole genome shotgun (WGS) entry which is preliminary data.</text>
</comment>
<dbReference type="GO" id="GO:0000118">
    <property type="term" value="C:histone deacetylase complex"/>
    <property type="evidence" value="ECO:0007669"/>
    <property type="project" value="TreeGrafter"/>
</dbReference>
<dbReference type="Pfam" id="PF02671">
    <property type="entry name" value="PAH"/>
    <property type="match status" value="1"/>
</dbReference>
<feature type="region of interest" description="Disordered" evidence="4">
    <location>
        <begin position="366"/>
        <end position="399"/>
    </location>
</feature>
<evidence type="ECO:0000256" key="4">
    <source>
        <dbReference type="SAM" id="MobiDB-lite"/>
    </source>
</evidence>
<dbReference type="InterPro" id="IPR003822">
    <property type="entry name" value="PAH"/>
</dbReference>
<dbReference type="PANTHER" id="PTHR12346">
    <property type="entry name" value="SIN3B-RELATED"/>
    <property type="match status" value="1"/>
</dbReference>
<dbReference type="Gene3D" id="1.20.1160.11">
    <property type="entry name" value="Paired amphipathic helix"/>
    <property type="match status" value="2"/>
</dbReference>
<feature type="region of interest" description="Disordered" evidence="4">
    <location>
        <begin position="159"/>
        <end position="182"/>
    </location>
</feature>
<dbReference type="SMART" id="SM00761">
    <property type="entry name" value="HDAC_interact"/>
    <property type="match status" value="1"/>
</dbReference>
<reference evidence="6" key="1">
    <citation type="submission" date="2022-03" db="EMBL/GenBank/DDBJ databases">
        <title>A functionally conserved STORR gene fusion in Papaver species that diverged 16.8 million years ago.</title>
        <authorList>
            <person name="Catania T."/>
        </authorList>
    </citation>
    <scope>NUCLEOTIDE SEQUENCE</scope>
    <source>
        <strain evidence="6">S-191538</strain>
    </source>
</reference>
<gene>
    <name evidence="6" type="ORF">MKW94_002710</name>
</gene>
<proteinExistence type="predicted"/>
<dbReference type="SUPFAM" id="SSF47762">
    <property type="entry name" value="PAH2 domain"/>
    <property type="match status" value="2"/>
</dbReference>
<comment type="subcellular location">
    <subcellularLocation>
        <location evidence="1">Nucleus</location>
    </subcellularLocation>
</comment>
<accession>A0AA41RWM3</accession>
<dbReference type="GO" id="GO:0000785">
    <property type="term" value="C:chromatin"/>
    <property type="evidence" value="ECO:0007669"/>
    <property type="project" value="TreeGrafter"/>
</dbReference>
<evidence type="ECO:0000313" key="7">
    <source>
        <dbReference type="Proteomes" id="UP001177140"/>
    </source>
</evidence>
<evidence type="ECO:0000256" key="2">
    <source>
        <dbReference type="ARBA" id="ARBA00022491"/>
    </source>
</evidence>
<feature type="compositionally biased region" description="Basic and acidic residues" evidence="4">
    <location>
        <begin position="165"/>
        <end position="175"/>
    </location>
</feature>
<protein>
    <recommendedName>
        <fullName evidence="5">Histone deacetylase interacting domain-containing protein</fullName>
    </recommendedName>
</protein>
<dbReference type="Pfam" id="PF08295">
    <property type="entry name" value="Sin3_corepress"/>
    <property type="match status" value="1"/>
</dbReference>
<dbReference type="GO" id="GO:0003714">
    <property type="term" value="F:transcription corepressor activity"/>
    <property type="evidence" value="ECO:0007669"/>
    <property type="project" value="InterPro"/>
</dbReference>
<feature type="domain" description="Histone deacetylase interacting" evidence="5">
    <location>
        <begin position="196"/>
        <end position="290"/>
    </location>
</feature>
<dbReference type="PANTHER" id="PTHR12346:SF0">
    <property type="entry name" value="SIN3A, ISOFORM G"/>
    <property type="match status" value="1"/>
</dbReference>